<reference evidence="5 6" key="1">
    <citation type="journal article" date="2016" name="Nat. Commun.">
        <title>Thousands of microbial genomes shed light on interconnected biogeochemical processes in an aquifer system.</title>
        <authorList>
            <person name="Anantharaman K."/>
            <person name="Brown C.T."/>
            <person name="Hug L.A."/>
            <person name="Sharon I."/>
            <person name="Castelle C.J."/>
            <person name="Probst A.J."/>
            <person name="Thomas B.C."/>
            <person name="Singh A."/>
            <person name="Wilkins M.J."/>
            <person name="Karaoz U."/>
            <person name="Brodie E.L."/>
            <person name="Williams K.H."/>
            <person name="Hubbard S.S."/>
            <person name="Banfield J.F."/>
        </authorList>
    </citation>
    <scope>NUCLEOTIDE SEQUENCE [LARGE SCALE GENOMIC DNA]</scope>
</reference>
<evidence type="ECO:0000313" key="5">
    <source>
        <dbReference type="EMBL" id="OGG92780.1"/>
    </source>
</evidence>
<accession>A0A1F6G3T3</accession>
<evidence type="ECO:0000313" key="6">
    <source>
        <dbReference type="Proteomes" id="UP000176867"/>
    </source>
</evidence>
<evidence type="ECO:0000256" key="2">
    <source>
        <dbReference type="ARBA" id="ARBA00009840"/>
    </source>
</evidence>
<gene>
    <name evidence="5" type="ORF">A2609_03230</name>
</gene>
<name>A0A1F6G3T3_9BACT</name>
<dbReference type="GO" id="GO:0006310">
    <property type="term" value="P:DNA recombination"/>
    <property type="evidence" value="ECO:0007669"/>
    <property type="project" value="UniProtKB-KW"/>
</dbReference>
<evidence type="ECO:0000256" key="3">
    <source>
        <dbReference type="ARBA" id="ARBA00023054"/>
    </source>
</evidence>
<sequence length="351" mass="39587">MDIVTIALVVLVVVLVYLLLRHRSAPQEGAGMVLLQQRIEKLAEVMDTKLGEGNKQTVAQFDRSLQLVKNIEERVSSQLLEVAKGMAKNEESTKQVFTIAEQLHNLESILKNQKQRGNLGEASLELILSNVLPGQYKTQYEFKNGDKVDFVVETKEGLIPIDAKFPLENYIRLSNEGDKQRREQYEREFKNDVKKQVDQTAKYIRPEEGTLPFAFMYIPAEGIFSDLMNNEVGTGVNAQDLMEYARYKRNVHVTSPATFLAFLQTVLFGNQRMKIQDAAKDIIKNVSELGRHLKSYEAAHNGLGKSLSAAVGHYETSGKAFRAIPKDVLKITEESLELKTEDVDRPLLSEA</sequence>
<dbReference type="STRING" id="1798533.A2609_03230"/>
<dbReference type="PANTHER" id="PTHR30563:SF0">
    <property type="entry name" value="DNA RECOMBINATION PROTEIN RMUC"/>
    <property type="match status" value="1"/>
</dbReference>
<dbReference type="InterPro" id="IPR003798">
    <property type="entry name" value="DNA_recombination_RmuC"/>
</dbReference>
<dbReference type="AlphaFoldDB" id="A0A1F6G3T3"/>
<comment type="similarity">
    <text evidence="2">Belongs to the RmuC family.</text>
</comment>
<comment type="caution">
    <text evidence="5">The sequence shown here is derived from an EMBL/GenBank/DDBJ whole genome shotgun (WGS) entry which is preliminary data.</text>
</comment>
<proteinExistence type="inferred from homology"/>
<dbReference type="Proteomes" id="UP000176867">
    <property type="component" value="Unassembled WGS sequence"/>
</dbReference>
<evidence type="ECO:0008006" key="7">
    <source>
        <dbReference type="Google" id="ProtNLM"/>
    </source>
</evidence>
<dbReference type="PANTHER" id="PTHR30563">
    <property type="entry name" value="DNA RECOMBINATION PROTEIN RMUC"/>
    <property type="match status" value="1"/>
</dbReference>
<organism evidence="5 6">
    <name type="scientific">Candidatus Kaiserbacteria bacterium RIFOXYD1_FULL_47_14</name>
    <dbReference type="NCBI Taxonomy" id="1798533"/>
    <lineage>
        <taxon>Bacteria</taxon>
        <taxon>Candidatus Kaiseribacteriota</taxon>
    </lineage>
</organism>
<evidence type="ECO:0000256" key="4">
    <source>
        <dbReference type="ARBA" id="ARBA00023172"/>
    </source>
</evidence>
<keyword evidence="3" id="KW-0175">Coiled coil</keyword>
<protein>
    <recommendedName>
        <fullName evidence="7">DNA recombination protein RmuC</fullName>
    </recommendedName>
</protein>
<comment type="function">
    <text evidence="1">Involved in DNA recombination.</text>
</comment>
<keyword evidence="4" id="KW-0233">DNA recombination</keyword>
<dbReference type="Pfam" id="PF02646">
    <property type="entry name" value="RmuC"/>
    <property type="match status" value="1"/>
</dbReference>
<evidence type="ECO:0000256" key="1">
    <source>
        <dbReference type="ARBA" id="ARBA00003416"/>
    </source>
</evidence>
<dbReference type="EMBL" id="MFMU01000020">
    <property type="protein sequence ID" value="OGG92780.1"/>
    <property type="molecule type" value="Genomic_DNA"/>
</dbReference>